<dbReference type="AlphaFoldDB" id="A0A2N6UAJ0"/>
<name>A0A2N6UAJ0_9LACT</name>
<proteinExistence type="predicted"/>
<dbReference type="RefSeq" id="WP_102199553.1">
    <property type="nucleotide sequence ID" value="NZ_PNHQ01000036.1"/>
</dbReference>
<reference evidence="1 2" key="1">
    <citation type="submission" date="2017-09" db="EMBL/GenBank/DDBJ databases">
        <title>Bacterial strain isolated from the female urinary microbiota.</title>
        <authorList>
            <person name="Thomas-White K."/>
            <person name="Kumar N."/>
            <person name="Forster S."/>
            <person name="Putonti C."/>
            <person name="Lawley T."/>
            <person name="Wolfe A.J."/>
        </authorList>
    </citation>
    <scope>NUCLEOTIDE SEQUENCE [LARGE SCALE GENOMIC DNA]</scope>
    <source>
        <strain evidence="1 2">UMB0240</strain>
    </source>
</reference>
<dbReference type="Proteomes" id="UP000235701">
    <property type="component" value="Unassembled WGS sequence"/>
</dbReference>
<evidence type="ECO:0000313" key="1">
    <source>
        <dbReference type="EMBL" id="PMC78579.1"/>
    </source>
</evidence>
<dbReference type="EMBL" id="PNHQ01000036">
    <property type="protein sequence ID" value="PMC78579.1"/>
    <property type="molecule type" value="Genomic_DNA"/>
</dbReference>
<gene>
    <name evidence="1" type="ORF">CJ191_08890</name>
</gene>
<comment type="caution">
    <text evidence="1">The sequence shown here is derived from an EMBL/GenBank/DDBJ whole genome shotgun (WGS) entry which is preliminary data.</text>
</comment>
<protein>
    <submittedName>
        <fullName evidence="1">Uncharacterized protein</fullName>
    </submittedName>
</protein>
<dbReference type="OrthoDB" id="5150111at2"/>
<accession>A0A2N6UAJ0</accession>
<evidence type="ECO:0000313" key="2">
    <source>
        <dbReference type="Proteomes" id="UP000235701"/>
    </source>
</evidence>
<sequence>MGLSTFYQSIEQSIEQKNYYAEISTTLILIDICSKVEYPNIVEQNKRYKKWINNYYLEFIPKDLKNKYLDAENIYFLRNAILNQGSSNPNTTDYYQKYGKQIVFDIIPTVFPSTLNKKIFTATAPQRSSLYPDLFFDIHYFCQSVINSVKSWEEDNREKIEKNKELFFSIAIAGIDKHNPNKMVIMRKI</sequence>
<keyword evidence="2" id="KW-1185">Reference proteome</keyword>
<organism evidence="1 2">
    <name type="scientific">Aerococcus viridans</name>
    <dbReference type="NCBI Taxonomy" id="1377"/>
    <lineage>
        <taxon>Bacteria</taxon>
        <taxon>Bacillati</taxon>
        <taxon>Bacillota</taxon>
        <taxon>Bacilli</taxon>
        <taxon>Lactobacillales</taxon>
        <taxon>Aerococcaceae</taxon>
        <taxon>Aerococcus</taxon>
    </lineage>
</organism>